<evidence type="ECO:0000313" key="2">
    <source>
        <dbReference type="Proteomes" id="UP001055072"/>
    </source>
</evidence>
<gene>
    <name evidence="1" type="ORF">BDY19DRAFT_1057168</name>
</gene>
<dbReference type="EMBL" id="MU274913">
    <property type="protein sequence ID" value="KAI0088463.1"/>
    <property type="molecule type" value="Genomic_DNA"/>
</dbReference>
<protein>
    <submittedName>
        <fullName evidence="1">Uncharacterized protein</fullName>
    </submittedName>
</protein>
<proteinExistence type="predicted"/>
<accession>A0ACB8U2J1</accession>
<name>A0ACB8U2J1_9APHY</name>
<dbReference type="Proteomes" id="UP001055072">
    <property type="component" value="Unassembled WGS sequence"/>
</dbReference>
<comment type="caution">
    <text evidence="1">The sequence shown here is derived from an EMBL/GenBank/DDBJ whole genome shotgun (WGS) entry which is preliminary data.</text>
</comment>
<organism evidence="1 2">
    <name type="scientific">Irpex rosettiformis</name>
    <dbReference type="NCBI Taxonomy" id="378272"/>
    <lineage>
        <taxon>Eukaryota</taxon>
        <taxon>Fungi</taxon>
        <taxon>Dikarya</taxon>
        <taxon>Basidiomycota</taxon>
        <taxon>Agaricomycotina</taxon>
        <taxon>Agaricomycetes</taxon>
        <taxon>Polyporales</taxon>
        <taxon>Irpicaceae</taxon>
        <taxon>Irpex</taxon>
    </lineage>
</organism>
<sequence>MPATTTTAAMFSRATKAKSLTAIELDDFSESMTIASLETSSTITVVPLEGSEHGGFGKFEFPAVTTSSEPGLQGDLVTFSRLLRVVATSENPDIRQGALSVVFNSYIYTGQVGFVVRVLVQHQELSFDLLRQIANYEPTPPSTSSELSRRLTTWTSAKPKEQWTTELRRDFLTELLRYCWDRLTVNEAEQICTMFKEEHSILKYLFPVSTQDRTGSTPRHVGLILTYFSRPAAEWPSLTTFEEILFRHAPEEWPISNIARILPSHTPSPELSAIVEFILKATRPNANLDPHPQAIAELETLLGLDEPLNGIARTPWAVTTILRRHPASPSLWLALYLADRNPHAASTLIAGGIVQNIRDLYDTDFLDPRVNFNGVATQSAYDLMQLCYMLLRVLFPRDKAGTSCRPRHMPYSCYATTPSSGKLRDDKDDERCAWAKAKELAEVLQEDLQGDLRYYRRQMSARYHDGETVYRDEILAEAREYREARLYGGLGY</sequence>
<keyword evidence="2" id="KW-1185">Reference proteome</keyword>
<reference evidence="1" key="1">
    <citation type="journal article" date="2021" name="Environ. Microbiol.">
        <title>Gene family expansions and transcriptome signatures uncover fungal adaptations to wood decay.</title>
        <authorList>
            <person name="Hage H."/>
            <person name="Miyauchi S."/>
            <person name="Viragh M."/>
            <person name="Drula E."/>
            <person name="Min B."/>
            <person name="Chaduli D."/>
            <person name="Navarro D."/>
            <person name="Favel A."/>
            <person name="Norest M."/>
            <person name="Lesage-Meessen L."/>
            <person name="Balint B."/>
            <person name="Merenyi Z."/>
            <person name="de Eugenio L."/>
            <person name="Morin E."/>
            <person name="Martinez A.T."/>
            <person name="Baldrian P."/>
            <person name="Stursova M."/>
            <person name="Martinez M.J."/>
            <person name="Novotny C."/>
            <person name="Magnuson J.K."/>
            <person name="Spatafora J.W."/>
            <person name="Maurice S."/>
            <person name="Pangilinan J."/>
            <person name="Andreopoulos W."/>
            <person name="LaButti K."/>
            <person name="Hundley H."/>
            <person name="Na H."/>
            <person name="Kuo A."/>
            <person name="Barry K."/>
            <person name="Lipzen A."/>
            <person name="Henrissat B."/>
            <person name="Riley R."/>
            <person name="Ahrendt S."/>
            <person name="Nagy L.G."/>
            <person name="Grigoriev I.V."/>
            <person name="Martin F."/>
            <person name="Rosso M.N."/>
        </authorList>
    </citation>
    <scope>NUCLEOTIDE SEQUENCE</scope>
    <source>
        <strain evidence="1">CBS 384.51</strain>
    </source>
</reference>
<evidence type="ECO:0000313" key="1">
    <source>
        <dbReference type="EMBL" id="KAI0088463.1"/>
    </source>
</evidence>